<keyword evidence="13" id="KW-0464">Manganese</keyword>
<dbReference type="PANTHER" id="PTHR11405">
    <property type="entry name" value="CARBAMOYLTRANSFERASE FAMILY MEMBER"/>
    <property type="match status" value="1"/>
</dbReference>
<dbReference type="InterPro" id="IPR036914">
    <property type="entry name" value="MGS-like_dom_sf"/>
</dbReference>
<evidence type="ECO:0000256" key="11">
    <source>
        <dbReference type="ARBA" id="ARBA00022842"/>
    </source>
</evidence>
<feature type="binding site" evidence="17">
    <location>
        <position position="832"/>
    </location>
    <ligand>
        <name>ATP</name>
        <dbReference type="ChEBI" id="CHEBI:30616"/>
        <label>2</label>
    </ligand>
</feature>
<dbReference type="FunFam" id="3.40.50.20:FF:000002">
    <property type="entry name" value="Carbamoyl-phosphate synthase large chain"/>
    <property type="match status" value="1"/>
</dbReference>
<feature type="binding site" evidence="17">
    <location>
        <position position="752"/>
    </location>
    <ligand>
        <name>ATP</name>
        <dbReference type="ChEBI" id="CHEBI:30616"/>
        <label>2</label>
    </ligand>
</feature>
<dbReference type="FunFam" id="3.30.1490.20:FF:000001">
    <property type="entry name" value="Carbamoyl-phosphate synthase large chain"/>
    <property type="match status" value="1"/>
</dbReference>
<dbReference type="InterPro" id="IPR036897">
    <property type="entry name" value="CarbamoylP_synth_lsu_oligo_sf"/>
</dbReference>
<dbReference type="Pfam" id="PF02142">
    <property type="entry name" value="MGS"/>
    <property type="match status" value="1"/>
</dbReference>
<evidence type="ECO:0000256" key="2">
    <source>
        <dbReference type="ARBA" id="ARBA00005077"/>
    </source>
</evidence>
<comment type="caution">
    <text evidence="20">The sequence shown here is derived from an EMBL/GenBank/DDBJ whole genome shotgun (WGS) entry which is preliminary data.</text>
</comment>
<comment type="function">
    <text evidence="17">Large subunit of the glutamine-dependent carbamoyl phosphate synthetase (CPSase). CPSase catalyzes the formation of carbamoyl phosphate from the ammonia moiety of glutamine, carbonate, and phosphate donated by ATP, constituting the first step of 2 biosynthetic pathways, one leading to arginine and/or urea and the other to pyrimidine nucleotides. The large subunit (synthetase) binds the substrates ammonia (free or transferred from glutamine from the small subunit), hydrogencarbonate and ATP and carries out an ATP-coupled ligase reaction, activating hydrogencarbonate by forming carboxy phosphate which reacts with ammonia to form carbamoyl phosphate.</text>
</comment>
<feature type="binding site" evidence="17">
    <location>
        <position position="832"/>
    </location>
    <ligand>
        <name>Mn(2+)</name>
        <dbReference type="ChEBI" id="CHEBI:29035"/>
        <label>3</label>
    </ligand>
</feature>
<dbReference type="OrthoDB" id="9804197at2"/>
<evidence type="ECO:0000256" key="8">
    <source>
        <dbReference type="ARBA" id="ARBA00022737"/>
    </source>
</evidence>
<dbReference type="NCBIfam" id="NF003671">
    <property type="entry name" value="PRK05294.1"/>
    <property type="match status" value="1"/>
</dbReference>
<feature type="binding site" evidence="17">
    <location>
        <position position="169"/>
    </location>
    <ligand>
        <name>ATP</name>
        <dbReference type="ChEBI" id="CHEBI:30616"/>
        <label>1</label>
    </ligand>
</feature>
<comment type="domain">
    <text evidence="17">The large subunit is composed of 2 ATP-grasp domains that are involved in binding the 2 ATP molecules needed for carbamoyl phosphate synthesis. The N-terminal ATP-grasp domain (referred to as the carboxyphosphate synthetic component) catalyzes the ATP-dependent phosphorylation of hydrogencarbonate to carboxyphosphate and the subsequent nucleophilic attack by ammonia to form a carbamate intermediate. The C-terminal ATP-grasp domain (referred to as the carbamoyl phosphate synthetic component) then catalyzes the phosphorylation of carbamate with the second ATP to form the end product carbamoyl phosphate. The reactive and unstable enzyme intermediates are sequentially channeled from one active site to the next through the interior of the protein over a distance of at least 96 A.</text>
</comment>
<dbReference type="EMBL" id="AKVJ01000029">
    <property type="protein sequence ID" value="EIW17903.1"/>
    <property type="molecule type" value="Genomic_DNA"/>
</dbReference>
<feature type="binding site" evidence="17">
    <location>
        <position position="832"/>
    </location>
    <ligand>
        <name>Mg(2+)</name>
        <dbReference type="ChEBI" id="CHEBI:18420"/>
        <label>4</label>
    </ligand>
</feature>
<feature type="binding site" evidence="17">
    <location>
        <position position="208"/>
    </location>
    <ligand>
        <name>ATP</name>
        <dbReference type="ChEBI" id="CHEBI:30616"/>
        <label>1</label>
    </ligand>
</feature>
<dbReference type="InterPro" id="IPR011607">
    <property type="entry name" value="MGS-like_dom"/>
</dbReference>
<dbReference type="PATRIC" id="fig|1149862.3.peg.2912"/>
<evidence type="ECO:0000256" key="12">
    <source>
        <dbReference type="ARBA" id="ARBA00022975"/>
    </source>
</evidence>
<feature type="region of interest" description="Allosteric domain" evidence="17">
    <location>
        <begin position="930"/>
        <end position="1073"/>
    </location>
</feature>
<comment type="function">
    <text evidence="16">Small subunit of the glutamine-dependent carbamoyl phosphate synthetase (CPSase). CPSase catalyzes the formation of carbamoyl phosphate from the ammonia moiety of glutamine, carbonate, and phosphate donated by ATP, constituting the first step of the biosynthetic pathway leading to pyrimidine nucleotides. The large subunit (synthetase) binds the substrates ammonia (free or transferred from glutamine from the small subunit), hydrogencarbonate and ATP and carries out an ATP-coupled ligase reaction, activating hydrogencarbonate by forming carboxy phosphate which reacts with ammonia to form carbamoyl phosphate.</text>
</comment>
<dbReference type="GO" id="GO:0004087">
    <property type="term" value="F:carbamoyl-phosphate synthase (ammonia) activity"/>
    <property type="evidence" value="ECO:0007669"/>
    <property type="project" value="UniProtKB-EC"/>
</dbReference>
<evidence type="ECO:0000256" key="13">
    <source>
        <dbReference type="ARBA" id="ARBA00023211"/>
    </source>
</evidence>
<dbReference type="GO" id="GO:0005524">
    <property type="term" value="F:ATP binding"/>
    <property type="evidence" value="ECO:0007669"/>
    <property type="project" value="UniProtKB-UniRule"/>
</dbReference>
<feature type="domain" description="MGS-like" evidence="19">
    <location>
        <begin position="930"/>
        <end position="1073"/>
    </location>
</feature>
<dbReference type="Proteomes" id="UP000004324">
    <property type="component" value="Unassembled WGS sequence"/>
</dbReference>
<dbReference type="InterPro" id="IPR013815">
    <property type="entry name" value="ATP_grasp_subdomain_1"/>
</dbReference>
<dbReference type="Gene3D" id="3.40.50.1380">
    <property type="entry name" value="Methylglyoxal synthase-like domain"/>
    <property type="match status" value="1"/>
</dbReference>
<evidence type="ECO:0000256" key="3">
    <source>
        <dbReference type="ARBA" id="ARBA00009799"/>
    </source>
</evidence>
<dbReference type="GO" id="GO:0005737">
    <property type="term" value="C:cytoplasm"/>
    <property type="evidence" value="ECO:0007669"/>
    <property type="project" value="TreeGrafter"/>
</dbReference>
<dbReference type="FunFam" id="1.10.1030.10:FF:000002">
    <property type="entry name" value="Carbamoyl-phosphate synthase large chain"/>
    <property type="match status" value="1"/>
</dbReference>
<evidence type="ECO:0000256" key="4">
    <source>
        <dbReference type="ARBA" id="ARBA00022571"/>
    </source>
</evidence>
<dbReference type="NCBIfam" id="NF009455">
    <property type="entry name" value="PRK12815.1"/>
    <property type="match status" value="1"/>
</dbReference>
<feature type="binding site" evidence="17">
    <location>
        <position position="298"/>
    </location>
    <ligand>
        <name>Mn(2+)</name>
        <dbReference type="ChEBI" id="CHEBI:29035"/>
        <label>1</label>
    </ligand>
</feature>
<dbReference type="Gene3D" id="3.30.470.20">
    <property type="entry name" value="ATP-grasp fold, B domain"/>
    <property type="match status" value="2"/>
</dbReference>
<dbReference type="NCBIfam" id="TIGR01369">
    <property type="entry name" value="CPSaseII_lrg"/>
    <property type="match status" value="1"/>
</dbReference>
<dbReference type="PANTHER" id="PTHR11405:SF53">
    <property type="entry name" value="CARBAMOYL-PHOSPHATE SYNTHASE [AMMONIA], MITOCHONDRIAL"/>
    <property type="match status" value="1"/>
</dbReference>
<dbReference type="AlphaFoldDB" id="I8RES2"/>
<reference evidence="20 21" key="1">
    <citation type="journal article" date="2012" name="J. Bacteriol.">
        <title>Draft Genome Sequences for Two Metal-Reducing Pelosinus fermentans Strains Isolated from a Cr(VI)-Contaminated Site and for Type Strain R7.</title>
        <authorList>
            <person name="Brown S.D."/>
            <person name="Podar M."/>
            <person name="Klingeman D.M."/>
            <person name="Johnson C.M."/>
            <person name="Yang Z.K."/>
            <person name="Utturkar S.M."/>
            <person name="Land M.L."/>
            <person name="Mosher J.J."/>
            <person name="Hurt R.A.Jr."/>
            <person name="Phelps T.J."/>
            <person name="Palumbo A.V."/>
            <person name="Arkin A.P."/>
            <person name="Hazen T.C."/>
            <person name="Elias D.A."/>
        </authorList>
    </citation>
    <scope>NUCLEOTIDE SEQUENCE [LARGE SCALE GENOMIC DNA]</scope>
    <source>
        <strain evidence="20 21">B4</strain>
    </source>
</reference>
<keyword evidence="5 17" id="KW-0436">Ligase</keyword>
<evidence type="ECO:0000256" key="5">
    <source>
        <dbReference type="ARBA" id="ARBA00022598"/>
    </source>
</evidence>
<feature type="binding site" evidence="17">
    <location>
        <position position="707"/>
    </location>
    <ligand>
        <name>ATP</name>
        <dbReference type="ChEBI" id="CHEBI:30616"/>
        <label>2</label>
    </ligand>
</feature>
<feature type="binding site" evidence="17">
    <location>
        <position position="832"/>
    </location>
    <ligand>
        <name>Mg(2+)</name>
        <dbReference type="ChEBI" id="CHEBI:18420"/>
        <label>3</label>
    </ligand>
</feature>
<feature type="binding site" evidence="17">
    <location>
        <position position="832"/>
    </location>
    <ligand>
        <name>Mn(2+)</name>
        <dbReference type="ChEBI" id="CHEBI:29035"/>
        <label>4</label>
    </ligand>
</feature>
<organism evidence="20 21">
    <name type="scientific">Pelosinus fermentans B4</name>
    <dbReference type="NCBI Taxonomy" id="1149862"/>
    <lineage>
        <taxon>Bacteria</taxon>
        <taxon>Bacillati</taxon>
        <taxon>Bacillota</taxon>
        <taxon>Negativicutes</taxon>
        <taxon>Selenomonadales</taxon>
        <taxon>Sporomusaceae</taxon>
        <taxon>Pelosinus</taxon>
    </lineage>
</organism>
<feature type="binding site" evidence="17">
    <location>
        <position position="300"/>
    </location>
    <ligand>
        <name>Mn(2+)</name>
        <dbReference type="ChEBI" id="CHEBI:29035"/>
        <label>2</label>
    </ligand>
</feature>
<keyword evidence="9 17" id="KW-0547">Nucleotide-binding</keyword>
<dbReference type="PRINTS" id="PR00098">
    <property type="entry name" value="CPSASE"/>
</dbReference>
<feature type="binding site" evidence="17">
    <location>
        <position position="284"/>
    </location>
    <ligand>
        <name>Mn(2+)</name>
        <dbReference type="ChEBI" id="CHEBI:29035"/>
        <label>1</label>
    </ligand>
</feature>
<dbReference type="PROSITE" id="PS00866">
    <property type="entry name" value="CPSASE_1"/>
    <property type="match status" value="2"/>
</dbReference>
<name>I8RES2_9FIRM</name>
<feature type="binding site" evidence="17">
    <location>
        <position position="300"/>
    </location>
    <ligand>
        <name>Mg(2+)</name>
        <dbReference type="ChEBI" id="CHEBI:18420"/>
        <label>2</label>
    </ligand>
</feature>
<gene>
    <name evidence="17" type="primary">carB</name>
    <name evidence="20" type="ORF">FB4_3946</name>
</gene>
<dbReference type="FunFam" id="3.30.470.20:FF:000001">
    <property type="entry name" value="Carbamoyl-phosphate synthase large chain"/>
    <property type="match status" value="1"/>
</dbReference>
<comment type="caution">
    <text evidence="17">Lacks conserved residue(s) required for the propagation of feature annotation.</text>
</comment>
<dbReference type="PROSITE" id="PS51855">
    <property type="entry name" value="MGS"/>
    <property type="match status" value="1"/>
</dbReference>
<feature type="binding site" evidence="17">
    <location>
        <position position="176"/>
    </location>
    <ligand>
        <name>ATP</name>
        <dbReference type="ChEBI" id="CHEBI:30616"/>
        <label>1</label>
    </ligand>
</feature>
<dbReference type="SUPFAM" id="SSF52440">
    <property type="entry name" value="PreATP-grasp domain"/>
    <property type="match status" value="2"/>
</dbReference>
<dbReference type="Gene3D" id="3.30.1490.20">
    <property type="entry name" value="ATP-grasp fold, A domain"/>
    <property type="match status" value="1"/>
</dbReference>
<feature type="binding site" evidence="17">
    <location>
        <position position="284"/>
    </location>
    <ligand>
        <name>ATP</name>
        <dbReference type="ChEBI" id="CHEBI:30616"/>
        <label>1</label>
    </ligand>
</feature>
<dbReference type="EC" id="6.3.4.16" evidence="17"/>
<feature type="binding site" evidence="17">
    <location>
        <position position="777"/>
    </location>
    <ligand>
        <name>ATP</name>
        <dbReference type="ChEBI" id="CHEBI:30616"/>
        <label>2</label>
    </ligand>
</feature>
<dbReference type="HAMAP" id="MF_01210_B">
    <property type="entry name" value="CPSase_L_chain_B"/>
    <property type="match status" value="1"/>
</dbReference>
<dbReference type="PROSITE" id="PS00867">
    <property type="entry name" value="CPSASE_2"/>
    <property type="match status" value="2"/>
</dbReference>
<dbReference type="SMART" id="SM01096">
    <property type="entry name" value="CPSase_L_D3"/>
    <property type="match status" value="1"/>
</dbReference>
<dbReference type="SUPFAM" id="SSF56059">
    <property type="entry name" value="Glutathione synthetase ATP-binding domain-like"/>
    <property type="match status" value="2"/>
</dbReference>
<feature type="binding site" evidence="17">
    <location>
        <position position="820"/>
    </location>
    <ligand>
        <name>Mg(2+)</name>
        <dbReference type="ChEBI" id="CHEBI:18420"/>
        <label>3</label>
    </ligand>
</feature>
<feature type="binding site" evidence="17">
    <location>
        <position position="780"/>
    </location>
    <ligand>
        <name>ATP</name>
        <dbReference type="ChEBI" id="CHEBI:30616"/>
        <label>2</label>
    </ligand>
</feature>
<feature type="region of interest" description="Carbamoyl phosphate synthetic domain" evidence="17">
    <location>
        <begin position="547"/>
        <end position="929"/>
    </location>
</feature>
<evidence type="ECO:0000259" key="19">
    <source>
        <dbReference type="PROSITE" id="PS51855"/>
    </source>
</evidence>
<dbReference type="Pfam" id="PF02786">
    <property type="entry name" value="CPSase_L_D2"/>
    <property type="match status" value="2"/>
</dbReference>
<keyword evidence="7" id="KW-0479">Metal-binding</keyword>
<feature type="binding site" evidence="17">
    <location>
        <position position="175"/>
    </location>
    <ligand>
        <name>ATP</name>
        <dbReference type="ChEBI" id="CHEBI:30616"/>
        <label>1</label>
    </ligand>
</feature>
<comment type="pathway">
    <text evidence="17">Pyrimidine metabolism; UMP biosynthesis via de novo pathway; (S)-dihydroorotate from bicarbonate: step 1/3.</text>
</comment>
<dbReference type="Pfam" id="PF02787">
    <property type="entry name" value="CPSase_L_D3"/>
    <property type="match status" value="1"/>
</dbReference>
<dbReference type="InterPro" id="IPR058047">
    <property type="entry name" value="CPSase_preATP-grasp"/>
</dbReference>
<dbReference type="SUPFAM" id="SSF48108">
    <property type="entry name" value="Carbamoyl phosphate synthetase, large subunit connection domain"/>
    <property type="match status" value="1"/>
</dbReference>
<dbReference type="FunFam" id="3.30.470.20:FF:000026">
    <property type="entry name" value="Carbamoyl-phosphate synthase large chain"/>
    <property type="match status" value="1"/>
</dbReference>
<feature type="domain" description="ATP-grasp" evidence="18">
    <location>
        <begin position="671"/>
        <end position="861"/>
    </location>
</feature>
<dbReference type="Pfam" id="PF25596">
    <property type="entry name" value="CPSase_L_D1"/>
    <property type="match status" value="2"/>
</dbReference>
<keyword evidence="10 17" id="KW-0067">ATP-binding</keyword>
<evidence type="ECO:0000256" key="15">
    <source>
        <dbReference type="ARBA" id="ARBA00048816"/>
    </source>
</evidence>
<keyword evidence="12 17" id="KW-0665">Pyrimidine biosynthesis</keyword>
<dbReference type="GO" id="GO:0004088">
    <property type="term" value="F:carbamoyl-phosphate synthase (glutamine-hydrolyzing) activity"/>
    <property type="evidence" value="ECO:0007669"/>
    <property type="project" value="UniProtKB-UniRule"/>
</dbReference>
<feature type="binding site" evidence="17">
    <location>
        <position position="746"/>
    </location>
    <ligand>
        <name>ATP</name>
        <dbReference type="ChEBI" id="CHEBI:30616"/>
        <label>2</label>
    </ligand>
</feature>
<keyword evidence="11" id="KW-0460">Magnesium</keyword>
<evidence type="ECO:0000256" key="17">
    <source>
        <dbReference type="HAMAP-Rule" id="MF_01210"/>
    </source>
</evidence>
<comment type="pathway">
    <text evidence="2 17">Amino-acid biosynthesis; L-arginine biosynthesis; carbamoyl phosphate from bicarbonate: step 1/1.</text>
</comment>
<feature type="binding site" evidence="17">
    <location>
        <position position="834"/>
    </location>
    <ligand>
        <name>Mg(2+)</name>
        <dbReference type="ChEBI" id="CHEBI:18420"/>
        <label>4</label>
    </ligand>
</feature>
<dbReference type="GO" id="GO:0044205">
    <property type="term" value="P:'de novo' UMP biosynthetic process"/>
    <property type="evidence" value="ECO:0007669"/>
    <property type="project" value="UniProtKB-UniRule"/>
</dbReference>
<feature type="binding site" evidence="17">
    <location>
        <position position="215"/>
    </location>
    <ligand>
        <name>ATP</name>
        <dbReference type="ChEBI" id="CHEBI:30616"/>
        <label>1</label>
    </ligand>
</feature>
<evidence type="ECO:0000313" key="21">
    <source>
        <dbReference type="Proteomes" id="UP000004324"/>
    </source>
</evidence>
<feature type="region of interest" description="Carboxyphosphate synthetic domain" evidence="17">
    <location>
        <begin position="1"/>
        <end position="401"/>
    </location>
</feature>
<feature type="binding site" evidence="17">
    <location>
        <position position="298"/>
    </location>
    <ligand>
        <name>Mg(2+)</name>
        <dbReference type="ChEBI" id="CHEBI:18420"/>
        <label>2</label>
    </ligand>
</feature>
<dbReference type="HAMAP" id="MF_01210_A">
    <property type="entry name" value="CPSase_L_chain_A"/>
    <property type="match status" value="1"/>
</dbReference>
<protein>
    <recommendedName>
        <fullName evidence="17">Carbamoyl phosphate synthase large chain</fullName>
        <ecNumber evidence="17">6.3.4.16</ecNumber>
        <ecNumber evidence="17">6.3.5.5</ecNumber>
    </recommendedName>
    <alternativeName>
        <fullName evidence="17">Carbamoyl phosphate synthetase ammonia chain</fullName>
    </alternativeName>
</protein>
<feature type="binding site" evidence="17">
    <location>
        <position position="129"/>
    </location>
    <ligand>
        <name>ATP</name>
        <dbReference type="ChEBI" id="CHEBI:30616"/>
        <label>1</label>
    </ligand>
</feature>
<keyword evidence="4 17" id="KW-0055">Arginine biosynthesis</keyword>
<accession>I8RES2</accession>
<dbReference type="UniPathway" id="UPA00068">
    <property type="reaction ID" value="UER00171"/>
</dbReference>
<dbReference type="SMART" id="SM00851">
    <property type="entry name" value="MGS"/>
    <property type="match status" value="1"/>
</dbReference>
<dbReference type="InterPro" id="IPR006275">
    <property type="entry name" value="CPSase_lsu"/>
</dbReference>
<evidence type="ECO:0000313" key="20">
    <source>
        <dbReference type="EMBL" id="EIW17903.1"/>
    </source>
</evidence>
<dbReference type="Gene3D" id="1.10.1030.10">
    <property type="entry name" value="Carbamoyl-phosphate synthetase, large subunit oligomerisation domain"/>
    <property type="match status" value="1"/>
</dbReference>
<dbReference type="EC" id="6.3.5.5" evidence="17"/>
<dbReference type="InterPro" id="IPR005480">
    <property type="entry name" value="CPSase_lsu_oligo"/>
</dbReference>
<comment type="subunit">
    <text evidence="17">Composed of two chains; the small (or glutamine) chain promotes the hydrolysis of glutamine to ammonia, which is used by the large (or ammonia) chain to synthesize carbamoyl phosphate. Tetramer of heterodimers (alpha,beta)4.</text>
</comment>
<feature type="binding site" evidence="17">
    <location>
        <position position="243"/>
    </location>
    <ligand>
        <name>ATP</name>
        <dbReference type="ChEBI" id="CHEBI:30616"/>
        <label>1</label>
    </ligand>
</feature>
<keyword evidence="6 17" id="KW-0028">Amino-acid biosynthesis</keyword>
<evidence type="ECO:0000256" key="7">
    <source>
        <dbReference type="ARBA" id="ARBA00022723"/>
    </source>
</evidence>
<keyword evidence="8 17" id="KW-0677">Repeat</keyword>
<dbReference type="GO" id="GO:0006541">
    <property type="term" value="P:glutamine metabolic process"/>
    <property type="evidence" value="ECO:0007669"/>
    <property type="project" value="TreeGrafter"/>
</dbReference>
<evidence type="ECO:0000256" key="16">
    <source>
        <dbReference type="ARBA" id="ARBA00060037"/>
    </source>
</evidence>
<comment type="cofactor">
    <cofactor evidence="1">
        <name>Mn(2+)</name>
        <dbReference type="ChEBI" id="CHEBI:29035"/>
    </cofactor>
</comment>
<evidence type="ECO:0000256" key="1">
    <source>
        <dbReference type="ARBA" id="ARBA00001936"/>
    </source>
</evidence>
<dbReference type="FunFam" id="3.40.50.20:FF:000001">
    <property type="entry name" value="Carbamoyl-phosphate synthase large chain"/>
    <property type="match status" value="1"/>
</dbReference>
<comment type="cofactor">
    <cofactor evidence="17">
        <name>Mg(2+)</name>
        <dbReference type="ChEBI" id="CHEBI:18420"/>
    </cofactor>
    <cofactor evidence="17">
        <name>Mn(2+)</name>
        <dbReference type="ChEBI" id="CHEBI:29035"/>
    </cofactor>
    <text evidence="17">Binds 4 Mg(2+) or Mn(2+) ions per subunit.</text>
</comment>
<keyword evidence="21" id="KW-1185">Reference proteome</keyword>
<feature type="binding site" evidence="17">
    <location>
        <position position="241"/>
    </location>
    <ligand>
        <name>ATP</name>
        <dbReference type="ChEBI" id="CHEBI:30616"/>
        <label>1</label>
    </ligand>
</feature>
<feature type="binding site" evidence="17">
    <location>
        <position position="298"/>
    </location>
    <ligand>
        <name>Mn(2+)</name>
        <dbReference type="ChEBI" id="CHEBI:29035"/>
        <label>2</label>
    </ligand>
</feature>
<feature type="binding site" evidence="17">
    <location>
        <position position="778"/>
    </location>
    <ligand>
        <name>ATP</name>
        <dbReference type="ChEBI" id="CHEBI:30616"/>
        <label>2</label>
    </ligand>
</feature>
<evidence type="ECO:0000259" key="18">
    <source>
        <dbReference type="PROSITE" id="PS50975"/>
    </source>
</evidence>
<comment type="catalytic activity">
    <reaction evidence="14 17">
        <text>hydrogencarbonate + NH4(+) + 2 ATP = carbamoyl phosphate + 2 ADP + phosphate + 2 H(+)</text>
        <dbReference type="Rhea" id="RHEA:18029"/>
        <dbReference type="ChEBI" id="CHEBI:15378"/>
        <dbReference type="ChEBI" id="CHEBI:17544"/>
        <dbReference type="ChEBI" id="CHEBI:28938"/>
        <dbReference type="ChEBI" id="CHEBI:30616"/>
        <dbReference type="ChEBI" id="CHEBI:43474"/>
        <dbReference type="ChEBI" id="CHEBI:58228"/>
        <dbReference type="ChEBI" id="CHEBI:456216"/>
        <dbReference type="EC" id="6.3.4.16"/>
    </reaction>
</comment>
<feature type="binding site" evidence="17">
    <location>
        <position position="820"/>
    </location>
    <ligand>
        <name>Mn(2+)</name>
        <dbReference type="ChEBI" id="CHEBI:29035"/>
        <label>3</label>
    </ligand>
</feature>
<evidence type="ECO:0000256" key="9">
    <source>
        <dbReference type="ARBA" id="ARBA00022741"/>
    </source>
</evidence>
<evidence type="ECO:0000256" key="14">
    <source>
        <dbReference type="ARBA" id="ARBA00047359"/>
    </source>
</evidence>
<dbReference type="PROSITE" id="PS50975">
    <property type="entry name" value="ATP_GRASP"/>
    <property type="match status" value="2"/>
</dbReference>
<feature type="binding site" evidence="17">
    <location>
        <position position="242"/>
    </location>
    <ligand>
        <name>ATP</name>
        <dbReference type="ChEBI" id="CHEBI:30616"/>
        <label>1</label>
    </ligand>
</feature>
<proteinExistence type="inferred from homology"/>
<feature type="binding site" evidence="17">
    <location>
        <position position="210"/>
    </location>
    <ligand>
        <name>ATP</name>
        <dbReference type="ChEBI" id="CHEBI:30616"/>
        <label>1</label>
    </ligand>
</feature>
<sequence length="1073" mass="117748">MPKKKYLKKVMVIGSGPIVIGQAAEFDYAGTQACRALKEEGLEVVLVNSNPATIMTDTNVADRVYIEPLTPDFLEAIIAKERPDGLLATLGGQAGLNLAVNLYENGVLANFNVELLGTSLEAIKKAEDRELFKATMQSIGQPVPESITVEDVESACEFARKIGYPIIVRPAYTMGGAGGGIVNSESELIDVVIRGLKYSMIGQVLVERSVAGWKEIEYEVMRDAADNCIVVCNMENFDPVGIHTGDSIVVAPSQTLSDHEYQMLRTASLKIIRELGIEGGCNAQYALDPHSNQYYVIEVNPRVSRSSALASKATGYPIAKVASKIAIGYHLDEIQNAVTKKTMACFEPTLDYLVVKFPRWPFDKFMFADRILGTQMKATGEVMSIDRSFEGALLKAVRSLEIGVNHLQIPEMANLSTEDVHKKLNIANDERIFMIAEALRREISVDEIHKITNVNTFFLNKIKGIVAMEVLLQTQEITSERMLKAKKMGFTDKTIAALSGSSTEEIRSSRKAQNIVPSYKMVDTCAAEFEAATPYYYSTYAQEDEVTVSHKRKVMVLGSGPIRIGQGVEFDYCSVHSVWALREMGLESIIVNNNPETVSTDFDTSDRLYFEPLTPEDVMNIIDKEKPEGVIVQFGGQTAINLAGPLAKAGVKVLGTSVDSIDRAEDRERFDELLEQNNIPRPKGSTVTNGIDAVIEANKIGYPVVVRPSYVLGGRAMEIVYTEEELKDYMTRAVKASPEHPVLVDRYMQGTEVEVDAISDGKDVFIPGIMEHVERAGVHSGDSIAVYPTKTLSQEVIATIVDYTTRLAVGLNVKGLINIQYVVVEAQVYVIEVNPRSSRTIPFLSKVTDVPMVNVATRVAMGESLISLGYKSGLLPAKPYTAVKAPVFSFSKMQQVDISLGPEMKSTGEVMGIDYHYARALYKAITGAGMNVPEYGTVLFTVADKDKQEGGELAKCLADLGYHLVATGGTARHLQSLGLSVTLVDKVHEHKPDIIQMIKTGKINMVINTLTHGKEPERDGYKIRRATVEHAIPCFTSMDTAKAVVEVLTFMRERRLSYVLAIQDYVGGGDSLA</sequence>
<feature type="binding site" evidence="17">
    <location>
        <position position="834"/>
    </location>
    <ligand>
        <name>Mn(2+)</name>
        <dbReference type="ChEBI" id="CHEBI:29035"/>
        <label>4</label>
    </ligand>
</feature>
<feature type="binding site" evidence="17">
    <location>
        <position position="284"/>
    </location>
    <ligand>
        <name>Mg(2+)</name>
        <dbReference type="ChEBI" id="CHEBI:18420"/>
        <label>1</label>
    </ligand>
</feature>
<comment type="similarity">
    <text evidence="3 17">Belongs to the CarB family.</text>
</comment>
<feature type="binding site" evidence="17">
    <location>
        <position position="298"/>
    </location>
    <ligand>
        <name>ATP</name>
        <dbReference type="ChEBI" id="CHEBI:30616"/>
        <label>1</label>
    </ligand>
</feature>
<dbReference type="InterPro" id="IPR005479">
    <property type="entry name" value="CPAse_ATP-bd"/>
</dbReference>
<dbReference type="GO" id="GO:0046872">
    <property type="term" value="F:metal ion binding"/>
    <property type="evidence" value="ECO:0007669"/>
    <property type="project" value="UniProtKB-KW"/>
</dbReference>
<dbReference type="Gene3D" id="3.40.50.20">
    <property type="match status" value="2"/>
</dbReference>
<feature type="binding site" evidence="17">
    <location>
        <position position="298"/>
    </location>
    <ligand>
        <name>Mg(2+)</name>
        <dbReference type="ChEBI" id="CHEBI:18420"/>
        <label>1</label>
    </ligand>
</feature>
<dbReference type="RefSeq" id="WP_007935384.1">
    <property type="nucleotide sequence ID" value="NZ_AKVJ01000029.1"/>
</dbReference>
<feature type="binding site" evidence="17">
    <location>
        <position position="779"/>
    </location>
    <ligand>
        <name>ATP</name>
        <dbReference type="ChEBI" id="CHEBI:30616"/>
        <label>2</label>
    </ligand>
</feature>
<feature type="binding site" evidence="17">
    <location>
        <position position="820"/>
    </location>
    <ligand>
        <name>ATP</name>
        <dbReference type="ChEBI" id="CHEBI:30616"/>
        <label>2</label>
    </ligand>
</feature>
<dbReference type="InterPro" id="IPR011761">
    <property type="entry name" value="ATP-grasp"/>
</dbReference>
<dbReference type="InterPro" id="IPR005483">
    <property type="entry name" value="CPSase_dom"/>
</dbReference>
<evidence type="ECO:0000256" key="10">
    <source>
        <dbReference type="ARBA" id="ARBA00022840"/>
    </source>
</evidence>
<dbReference type="SUPFAM" id="SSF52335">
    <property type="entry name" value="Methylglyoxal synthase-like"/>
    <property type="match status" value="1"/>
</dbReference>
<evidence type="ECO:0000256" key="6">
    <source>
        <dbReference type="ARBA" id="ARBA00022605"/>
    </source>
</evidence>
<comment type="catalytic activity">
    <reaction evidence="15 17">
        <text>hydrogencarbonate + L-glutamine + 2 ATP + H2O = carbamoyl phosphate + L-glutamate + 2 ADP + phosphate + 2 H(+)</text>
        <dbReference type="Rhea" id="RHEA:18633"/>
        <dbReference type="ChEBI" id="CHEBI:15377"/>
        <dbReference type="ChEBI" id="CHEBI:15378"/>
        <dbReference type="ChEBI" id="CHEBI:17544"/>
        <dbReference type="ChEBI" id="CHEBI:29985"/>
        <dbReference type="ChEBI" id="CHEBI:30616"/>
        <dbReference type="ChEBI" id="CHEBI:43474"/>
        <dbReference type="ChEBI" id="CHEBI:58228"/>
        <dbReference type="ChEBI" id="CHEBI:58359"/>
        <dbReference type="ChEBI" id="CHEBI:456216"/>
        <dbReference type="EC" id="6.3.5.5"/>
    </reaction>
</comment>
<dbReference type="GO" id="GO:0006526">
    <property type="term" value="P:L-arginine biosynthetic process"/>
    <property type="evidence" value="ECO:0007669"/>
    <property type="project" value="UniProtKB-UniRule"/>
</dbReference>
<feature type="domain" description="ATP-grasp" evidence="18">
    <location>
        <begin position="133"/>
        <end position="327"/>
    </location>
</feature>
<dbReference type="InterPro" id="IPR033937">
    <property type="entry name" value="MGS_CPS_CarB"/>
</dbReference>
<dbReference type="InterPro" id="IPR016185">
    <property type="entry name" value="PreATP-grasp_dom_sf"/>
</dbReference>
<dbReference type="UniPathway" id="UPA00070">
    <property type="reaction ID" value="UER00115"/>
</dbReference>
<dbReference type="CDD" id="cd01424">
    <property type="entry name" value="MGS_CPS_II"/>
    <property type="match status" value="1"/>
</dbReference>